<keyword evidence="6" id="KW-0677">Repeat</keyword>
<dbReference type="Pfam" id="PF00856">
    <property type="entry name" value="SET"/>
    <property type="match status" value="1"/>
</dbReference>
<evidence type="ECO:0000256" key="7">
    <source>
        <dbReference type="ARBA" id="ARBA00022771"/>
    </source>
</evidence>
<evidence type="ECO:0000256" key="2">
    <source>
        <dbReference type="ARBA" id="ARBA00022603"/>
    </source>
</evidence>
<feature type="domain" description="Post-SET" evidence="14">
    <location>
        <begin position="426"/>
        <end position="442"/>
    </location>
</feature>
<dbReference type="GO" id="GO:0003713">
    <property type="term" value="F:transcription coactivator activity"/>
    <property type="evidence" value="ECO:0007669"/>
    <property type="project" value="TreeGrafter"/>
</dbReference>
<dbReference type="GO" id="GO:0042800">
    <property type="term" value="F:histone H3K4 methyltransferase activity"/>
    <property type="evidence" value="ECO:0007669"/>
    <property type="project" value="TreeGrafter"/>
</dbReference>
<keyword evidence="5" id="KW-0479">Metal-binding</keyword>
<dbReference type="PANTHER" id="PTHR45888">
    <property type="entry name" value="HL01030P-RELATED"/>
    <property type="match status" value="1"/>
</dbReference>
<dbReference type="AlphaFoldDB" id="A0A653DAN3"/>
<dbReference type="InterPro" id="IPR001214">
    <property type="entry name" value="SET_dom"/>
</dbReference>
<organism evidence="15 16">
    <name type="scientific">Callosobruchus maculatus</name>
    <name type="common">Southern cowpea weevil</name>
    <name type="synonym">Pulse bruchid</name>
    <dbReference type="NCBI Taxonomy" id="64391"/>
    <lineage>
        <taxon>Eukaryota</taxon>
        <taxon>Metazoa</taxon>
        <taxon>Ecdysozoa</taxon>
        <taxon>Arthropoda</taxon>
        <taxon>Hexapoda</taxon>
        <taxon>Insecta</taxon>
        <taxon>Pterygota</taxon>
        <taxon>Neoptera</taxon>
        <taxon>Endopterygota</taxon>
        <taxon>Coleoptera</taxon>
        <taxon>Polyphaga</taxon>
        <taxon>Cucujiformia</taxon>
        <taxon>Chrysomeloidea</taxon>
        <taxon>Chrysomelidae</taxon>
        <taxon>Bruchinae</taxon>
        <taxon>Bruchini</taxon>
        <taxon>Callosobruchus</taxon>
    </lineage>
</organism>
<evidence type="ECO:0000256" key="9">
    <source>
        <dbReference type="ARBA" id="ARBA00023015"/>
    </source>
</evidence>
<evidence type="ECO:0000256" key="6">
    <source>
        <dbReference type="ARBA" id="ARBA00022737"/>
    </source>
</evidence>
<evidence type="ECO:0000313" key="16">
    <source>
        <dbReference type="Proteomes" id="UP000410492"/>
    </source>
</evidence>
<sequence length="442" mass="51241">MDVKFAMVPKCGEDSLKMEVDGDNMDQGYGTSSESSSTCDSNDMKNDVEEAKEHTDFKVIIYEYNNDIEIVVQPISKCDGKDEVRFNKILNASKKKGKTEKIQSTVPQVTKPKSILGVTSSEKETKIETLKGLDLDRQIKQKLDSGKTNAIANTYSVTQEEQPQMKKNLVSTCDKFISAGRKPNYPNHRFQKIKLSFEERLKHRCVLHYGRFYSCARVRPIETNGTRQTDPDRLCNRRTLNSNPDDIKPGSTDIQNAFEVVKRNEKVLLDRLRNCDIEEDTYPMNEKIADWQYTQLKKYWRKNVYVTSSKIHGMGLFAARSLQKYCMIVEYLGEVIRTEVAECRERRNDRENRTTYMFRLDEDRVVDAMYRGSLARFINHSCNPNCFAEILELGGDLRIILFAKRDILENEELTYDYRLDEEDEYQKIPCLCGSGNCRSYMN</sequence>
<evidence type="ECO:0000313" key="15">
    <source>
        <dbReference type="EMBL" id="VEN56916.1"/>
    </source>
</evidence>
<dbReference type="InterPro" id="IPR046341">
    <property type="entry name" value="SET_dom_sf"/>
</dbReference>
<keyword evidence="3" id="KW-0808">Transferase</keyword>
<dbReference type="OrthoDB" id="308383at2759"/>
<dbReference type="PANTHER" id="PTHR45888:SF6">
    <property type="entry name" value="HL01030P-RELATED"/>
    <property type="match status" value="1"/>
</dbReference>
<dbReference type="InterPro" id="IPR003616">
    <property type="entry name" value="Post-SET_dom"/>
</dbReference>
<evidence type="ECO:0000259" key="14">
    <source>
        <dbReference type="PROSITE" id="PS50868"/>
    </source>
</evidence>
<evidence type="ECO:0008006" key="17">
    <source>
        <dbReference type="Google" id="ProtNLM"/>
    </source>
</evidence>
<dbReference type="PROSITE" id="PS50868">
    <property type="entry name" value="POST_SET"/>
    <property type="match status" value="1"/>
</dbReference>
<keyword evidence="8" id="KW-0862">Zinc</keyword>
<dbReference type="Gene3D" id="2.170.270.10">
    <property type="entry name" value="SET domain"/>
    <property type="match status" value="1"/>
</dbReference>
<dbReference type="SMART" id="SM00508">
    <property type="entry name" value="PostSET"/>
    <property type="match status" value="1"/>
</dbReference>
<proteinExistence type="predicted"/>
<reference evidence="15 16" key="1">
    <citation type="submission" date="2019-01" db="EMBL/GenBank/DDBJ databases">
        <authorList>
            <person name="Sayadi A."/>
        </authorList>
    </citation>
    <scope>NUCLEOTIDE SEQUENCE [LARGE SCALE GENOMIC DNA]</scope>
</reference>
<evidence type="ECO:0000256" key="1">
    <source>
        <dbReference type="ARBA" id="ARBA00004123"/>
    </source>
</evidence>
<keyword evidence="16" id="KW-1185">Reference proteome</keyword>
<evidence type="ECO:0000256" key="3">
    <source>
        <dbReference type="ARBA" id="ARBA00022679"/>
    </source>
</evidence>
<dbReference type="GO" id="GO:0008270">
    <property type="term" value="F:zinc ion binding"/>
    <property type="evidence" value="ECO:0007669"/>
    <property type="project" value="UniProtKB-KW"/>
</dbReference>
<feature type="domain" description="SET" evidence="13">
    <location>
        <begin position="302"/>
        <end position="418"/>
    </location>
</feature>
<accession>A0A653DAN3</accession>
<dbReference type="SMART" id="SM00317">
    <property type="entry name" value="SET"/>
    <property type="match status" value="1"/>
</dbReference>
<keyword evidence="7" id="KW-0863">Zinc-finger</keyword>
<gene>
    <name evidence="15" type="ORF">CALMAC_LOCUS15677</name>
</gene>
<keyword evidence="10" id="KW-0804">Transcription</keyword>
<evidence type="ECO:0000256" key="12">
    <source>
        <dbReference type="SAM" id="MobiDB-lite"/>
    </source>
</evidence>
<evidence type="ECO:0000256" key="10">
    <source>
        <dbReference type="ARBA" id="ARBA00023163"/>
    </source>
</evidence>
<feature type="region of interest" description="Disordered" evidence="12">
    <location>
        <begin position="16"/>
        <end position="45"/>
    </location>
</feature>
<evidence type="ECO:0000256" key="11">
    <source>
        <dbReference type="ARBA" id="ARBA00023242"/>
    </source>
</evidence>
<evidence type="ECO:0000259" key="13">
    <source>
        <dbReference type="PROSITE" id="PS50280"/>
    </source>
</evidence>
<dbReference type="PROSITE" id="PS50280">
    <property type="entry name" value="SET"/>
    <property type="match status" value="1"/>
</dbReference>
<keyword evidence="4" id="KW-0949">S-adenosyl-L-methionine</keyword>
<dbReference type="SUPFAM" id="SSF82199">
    <property type="entry name" value="SET domain"/>
    <property type="match status" value="1"/>
</dbReference>
<dbReference type="GO" id="GO:0045944">
    <property type="term" value="P:positive regulation of transcription by RNA polymerase II"/>
    <property type="evidence" value="ECO:0007669"/>
    <property type="project" value="TreeGrafter"/>
</dbReference>
<comment type="subcellular location">
    <subcellularLocation>
        <location evidence="1">Nucleus</location>
    </subcellularLocation>
</comment>
<keyword evidence="9" id="KW-0805">Transcription regulation</keyword>
<keyword evidence="2" id="KW-0489">Methyltransferase</keyword>
<keyword evidence="11" id="KW-0539">Nucleus</keyword>
<dbReference type="EMBL" id="CAACVG010010882">
    <property type="protein sequence ID" value="VEN56916.1"/>
    <property type="molecule type" value="Genomic_DNA"/>
</dbReference>
<dbReference type="GO" id="GO:0032259">
    <property type="term" value="P:methylation"/>
    <property type="evidence" value="ECO:0007669"/>
    <property type="project" value="UniProtKB-KW"/>
</dbReference>
<dbReference type="GO" id="GO:0044666">
    <property type="term" value="C:MLL3/4 complex"/>
    <property type="evidence" value="ECO:0007669"/>
    <property type="project" value="TreeGrafter"/>
</dbReference>
<evidence type="ECO:0000256" key="4">
    <source>
        <dbReference type="ARBA" id="ARBA00022691"/>
    </source>
</evidence>
<protein>
    <recommendedName>
        <fullName evidence="17">Histone-lysine N-methyltransferase</fullName>
    </recommendedName>
</protein>
<evidence type="ECO:0000256" key="8">
    <source>
        <dbReference type="ARBA" id="ARBA00022833"/>
    </source>
</evidence>
<evidence type="ECO:0000256" key="5">
    <source>
        <dbReference type="ARBA" id="ARBA00022723"/>
    </source>
</evidence>
<name>A0A653DAN3_CALMS</name>
<dbReference type="Proteomes" id="UP000410492">
    <property type="component" value="Unassembled WGS sequence"/>
</dbReference>